<dbReference type="EMBL" id="CVRI01000064">
    <property type="protein sequence ID" value="CRL05194.1"/>
    <property type="molecule type" value="Genomic_DNA"/>
</dbReference>
<sequence length="251" mass="29059">MDSTSPRQQHRQEPFSQQQSDQYYQLANETSSEYYCPQTNQEKSNYGLTRDEGSSLLSTTTAALRNCCSNSNSNSTIDLIEGDTYQLFRALTNQLKKERQLETMCQAIEGGLSTEVSNKVHTHQYQPTDCVLVPRQLIHDEEPQVIACRLWRWSDLCDPNEIKRIPKCPNEKDPIYVCCNPAHWSRLCVPEIIYFKSILTVYMMAPRLRPTRLKTSVVKKKEKKSTDFLVHRRHLLLLGGEFLFSGRYSRA</sequence>
<dbReference type="GO" id="GO:0140416">
    <property type="term" value="F:transcription regulator inhibitor activity"/>
    <property type="evidence" value="ECO:0007669"/>
    <property type="project" value="TreeGrafter"/>
</dbReference>
<dbReference type="Pfam" id="PF03165">
    <property type="entry name" value="MH1"/>
    <property type="match status" value="1"/>
</dbReference>
<keyword evidence="2" id="KW-0805">Transcription regulation</keyword>
<feature type="region of interest" description="Disordered" evidence="5">
    <location>
        <begin position="1"/>
        <end position="21"/>
    </location>
</feature>
<dbReference type="GO" id="GO:0030154">
    <property type="term" value="P:cell differentiation"/>
    <property type="evidence" value="ECO:0007669"/>
    <property type="project" value="TreeGrafter"/>
</dbReference>
<evidence type="ECO:0000256" key="5">
    <source>
        <dbReference type="SAM" id="MobiDB-lite"/>
    </source>
</evidence>
<protein>
    <submittedName>
        <fullName evidence="7">CLUMA_CG018280, isoform A</fullName>
    </submittedName>
</protein>
<keyword evidence="3" id="KW-0804">Transcription</keyword>
<proteinExistence type="predicted"/>
<evidence type="ECO:0000256" key="1">
    <source>
        <dbReference type="ARBA" id="ARBA00004123"/>
    </source>
</evidence>
<dbReference type="GO" id="GO:0070411">
    <property type="term" value="F:I-SMAD binding"/>
    <property type="evidence" value="ECO:0007669"/>
    <property type="project" value="TreeGrafter"/>
</dbReference>
<dbReference type="InterPro" id="IPR036578">
    <property type="entry name" value="SMAD_MH1_sf"/>
</dbReference>
<dbReference type="GO" id="GO:0071144">
    <property type="term" value="C:heteromeric SMAD protein complex"/>
    <property type="evidence" value="ECO:0007669"/>
    <property type="project" value="TreeGrafter"/>
</dbReference>
<evidence type="ECO:0000256" key="3">
    <source>
        <dbReference type="ARBA" id="ARBA00023163"/>
    </source>
</evidence>
<dbReference type="AlphaFoldDB" id="A0A1J1IZQ5"/>
<organism evidence="7 8">
    <name type="scientific">Clunio marinus</name>
    <dbReference type="NCBI Taxonomy" id="568069"/>
    <lineage>
        <taxon>Eukaryota</taxon>
        <taxon>Metazoa</taxon>
        <taxon>Ecdysozoa</taxon>
        <taxon>Arthropoda</taxon>
        <taxon>Hexapoda</taxon>
        <taxon>Insecta</taxon>
        <taxon>Pterygota</taxon>
        <taxon>Neoptera</taxon>
        <taxon>Endopterygota</taxon>
        <taxon>Diptera</taxon>
        <taxon>Nematocera</taxon>
        <taxon>Chironomoidea</taxon>
        <taxon>Chironomidae</taxon>
        <taxon>Clunio</taxon>
    </lineage>
</organism>
<evidence type="ECO:0000259" key="6">
    <source>
        <dbReference type="PROSITE" id="PS51075"/>
    </source>
</evidence>
<dbReference type="SUPFAM" id="SSF56366">
    <property type="entry name" value="SMAD MH1 domain"/>
    <property type="match status" value="1"/>
</dbReference>
<evidence type="ECO:0000256" key="4">
    <source>
        <dbReference type="ARBA" id="ARBA00023242"/>
    </source>
</evidence>
<dbReference type="GO" id="GO:0006357">
    <property type="term" value="P:regulation of transcription by RNA polymerase II"/>
    <property type="evidence" value="ECO:0007669"/>
    <property type="project" value="TreeGrafter"/>
</dbReference>
<dbReference type="Gene3D" id="3.90.520.10">
    <property type="entry name" value="SMAD MH1 domain"/>
    <property type="match status" value="1"/>
</dbReference>
<dbReference type="PROSITE" id="PS51075">
    <property type="entry name" value="MH1"/>
    <property type="match status" value="1"/>
</dbReference>
<dbReference type="GO" id="GO:0060395">
    <property type="term" value="P:SMAD protein signal transduction"/>
    <property type="evidence" value="ECO:0007669"/>
    <property type="project" value="TreeGrafter"/>
</dbReference>
<feature type="domain" description="MH1" evidence="6">
    <location>
        <begin position="62"/>
        <end position="193"/>
    </location>
</feature>
<evidence type="ECO:0000313" key="8">
    <source>
        <dbReference type="Proteomes" id="UP000183832"/>
    </source>
</evidence>
<dbReference type="PANTHER" id="PTHR13703:SF54">
    <property type="entry name" value="MOTHERS AGAINST DECAPENTAPLEGIC HOMOLOG"/>
    <property type="match status" value="1"/>
</dbReference>
<comment type="subcellular location">
    <subcellularLocation>
        <location evidence="1">Nucleus</location>
    </subcellularLocation>
</comment>
<gene>
    <name evidence="7" type="ORF">CLUMA_CG018280</name>
</gene>
<dbReference type="InterPro" id="IPR003619">
    <property type="entry name" value="MAD_homology1_Dwarfin-type"/>
</dbReference>
<dbReference type="PANTHER" id="PTHR13703">
    <property type="entry name" value="SMAD"/>
    <property type="match status" value="1"/>
</dbReference>
<dbReference type="InterPro" id="IPR013019">
    <property type="entry name" value="MAD_homology_MH1"/>
</dbReference>
<dbReference type="InterPro" id="IPR013790">
    <property type="entry name" value="Dwarfin"/>
</dbReference>
<dbReference type="GO" id="GO:0009653">
    <property type="term" value="P:anatomical structure morphogenesis"/>
    <property type="evidence" value="ECO:0007669"/>
    <property type="project" value="TreeGrafter"/>
</dbReference>
<dbReference type="CDD" id="cd10489">
    <property type="entry name" value="MH1_SMAD_6_7"/>
    <property type="match status" value="1"/>
</dbReference>
<accession>A0A1J1IZQ5</accession>
<dbReference type="SMART" id="SM00523">
    <property type="entry name" value="DWA"/>
    <property type="match status" value="1"/>
</dbReference>
<dbReference type="OrthoDB" id="5946219at2759"/>
<dbReference type="Proteomes" id="UP000183832">
    <property type="component" value="Unassembled WGS sequence"/>
</dbReference>
<reference evidence="7 8" key="1">
    <citation type="submission" date="2015-04" db="EMBL/GenBank/DDBJ databases">
        <authorList>
            <person name="Syromyatnikov M.Y."/>
            <person name="Popov V.N."/>
        </authorList>
    </citation>
    <scope>NUCLEOTIDE SEQUENCE [LARGE SCALE GENOMIC DNA]</scope>
</reference>
<name>A0A1J1IZQ5_9DIPT</name>
<evidence type="ECO:0000313" key="7">
    <source>
        <dbReference type="EMBL" id="CRL05194.1"/>
    </source>
</evidence>
<keyword evidence="4" id="KW-0539">Nucleus</keyword>
<dbReference type="STRING" id="568069.A0A1J1IZQ5"/>
<evidence type="ECO:0000256" key="2">
    <source>
        <dbReference type="ARBA" id="ARBA00023015"/>
    </source>
</evidence>
<keyword evidence="8" id="KW-1185">Reference proteome</keyword>